<protein>
    <submittedName>
        <fullName evidence="1">Uncharacterized protein</fullName>
    </submittedName>
</protein>
<dbReference type="STRING" id="1123501.Wenmar_01162"/>
<dbReference type="AlphaFoldDB" id="A0A0D0QGU8"/>
<proteinExistence type="predicted"/>
<evidence type="ECO:0000313" key="1">
    <source>
        <dbReference type="EMBL" id="KIQ70203.1"/>
    </source>
</evidence>
<comment type="caution">
    <text evidence="1">The sequence shown here is derived from an EMBL/GenBank/DDBJ whole genome shotgun (WGS) entry which is preliminary data.</text>
</comment>
<organism evidence="1 2">
    <name type="scientific">Wenxinia marina DSM 24838</name>
    <dbReference type="NCBI Taxonomy" id="1123501"/>
    <lineage>
        <taxon>Bacteria</taxon>
        <taxon>Pseudomonadati</taxon>
        <taxon>Pseudomonadota</taxon>
        <taxon>Alphaproteobacteria</taxon>
        <taxon>Rhodobacterales</taxon>
        <taxon>Roseobacteraceae</taxon>
        <taxon>Wenxinia</taxon>
    </lineage>
</organism>
<sequence length="54" mass="5692">MNPIPLPGQVLVASLLGATLIGMRKLQKVPLLRNDGEISVVVVLDVKPPPDHAA</sequence>
<evidence type="ECO:0000313" key="2">
    <source>
        <dbReference type="Proteomes" id="UP000035100"/>
    </source>
</evidence>
<dbReference type="Proteomes" id="UP000035100">
    <property type="component" value="Unassembled WGS sequence"/>
</dbReference>
<gene>
    <name evidence="1" type="ORF">Wenmar_01162</name>
</gene>
<keyword evidence="2" id="KW-1185">Reference proteome</keyword>
<reference evidence="1 2" key="1">
    <citation type="submission" date="2013-01" db="EMBL/GenBank/DDBJ databases">
        <authorList>
            <person name="Fiebig A."/>
            <person name="Goeker M."/>
            <person name="Klenk H.-P.P."/>
        </authorList>
    </citation>
    <scope>NUCLEOTIDE SEQUENCE [LARGE SCALE GENOMIC DNA]</scope>
    <source>
        <strain evidence="1 2">DSM 24838</strain>
    </source>
</reference>
<dbReference type="EMBL" id="AONG01000006">
    <property type="protein sequence ID" value="KIQ70203.1"/>
    <property type="molecule type" value="Genomic_DNA"/>
</dbReference>
<accession>A0A0D0QGU8</accession>
<dbReference type="PATRIC" id="fig|1123501.6.peg.1237"/>
<name>A0A0D0QGU8_9RHOB</name>